<dbReference type="Proteomes" id="UP000287615">
    <property type="component" value="Unassembled WGS sequence"/>
</dbReference>
<proteinExistence type="predicted"/>
<reference evidence="1 2" key="1">
    <citation type="submission" date="2017-01" db="EMBL/GenBank/DDBJ databases">
        <title>The cable genome- insights into the physiology and evolution of filamentous bacteria capable of sulfide oxidation via long distance electron transfer.</title>
        <authorList>
            <person name="Schreiber L."/>
            <person name="Bjerg J.T."/>
            <person name="Boggild A."/>
            <person name="Van De Vossenberg J."/>
            <person name="Meysman F."/>
            <person name="Nielsen L.P."/>
            <person name="Schramm A."/>
            <person name="Kjeldsen K.U."/>
        </authorList>
    </citation>
    <scope>NUCLEOTIDE SEQUENCE [LARGE SCALE GENOMIC DNA]</scope>
    <source>
        <strain evidence="1">A3</strain>
    </source>
</reference>
<dbReference type="EMBL" id="MTKR01000202">
    <property type="protein sequence ID" value="RWX49849.1"/>
    <property type="molecule type" value="Genomic_DNA"/>
</dbReference>
<dbReference type="AlphaFoldDB" id="A0A3S3RWL8"/>
<accession>A0A3S3RWL8</accession>
<comment type="caution">
    <text evidence="1">The sequence shown here is derived from an EMBL/GenBank/DDBJ whole genome shotgun (WGS) entry which is preliminary data.</text>
</comment>
<name>A0A3S3RWL8_9BACT</name>
<protein>
    <submittedName>
        <fullName evidence="1">Uncharacterized protein</fullName>
    </submittedName>
</protein>
<feature type="non-terminal residue" evidence="1">
    <location>
        <position position="1"/>
    </location>
</feature>
<evidence type="ECO:0000313" key="1">
    <source>
        <dbReference type="EMBL" id="RWX49849.1"/>
    </source>
</evidence>
<organism evidence="1 2">
    <name type="scientific">Candidatus Electrothrix marina</name>
    <dbReference type="NCBI Taxonomy" id="1859130"/>
    <lineage>
        <taxon>Bacteria</taxon>
        <taxon>Pseudomonadati</taxon>
        <taxon>Thermodesulfobacteriota</taxon>
        <taxon>Desulfobulbia</taxon>
        <taxon>Desulfobulbales</taxon>
        <taxon>Desulfobulbaceae</taxon>
        <taxon>Candidatus Electrothrix</taxon>
    </lineage>
</organism>
<gene>
    <name evidence="1" type="ORF">VU00_12021</name>
</gene>
<sequence length="206" mass="22593">DEDCNLMGSFDAASSNNRYSVVWENSAYAADNGMRMSFLLQLPVMLDKKDMRGGTTLQHGMDIFTLLYSQSRLFAQAAQNATDWDSARDALGFGLFPYEGGGPYGGLKVKNIPGNDFLLVALGFITGLDWRTYFDLRGVRYSDLAAQQIAQHMTDNIITTAVGTAFAVLDTELPTLDMSAVPYVTLDGVSTWPKDGWHPSQCLPTP</sequence>
<evidence type="ECO:0000313" key="2">
    <source>
        <dbReference type="Proteomes" id="UP000287615"/>
    </source>
</evidence>